<dbReference type="RefSeq" id="XP_033681615.1">
    <property type="nucleotide sequence ID" value="XM_033829445.1"/>
</dbReference>
<organism evidence="2 3">
    <name type="scientific">Trematosphaeria pertusa</name>
    <dbReference type="NCBI Taxonomy" id="390896"/>
    <lineage>
        <taxon>Eukaryota</taxon>
        <taxon>Fungi</taxon>
        <taxon>Dikarya</taxon>
        <taxon>Ascomycota</taxon>
        <taxon>Pezizomycotina</taxon>
        <taxon>Dothideomycetes</taxon>
        <taxon>Pleosporomycetidae</taxon>
        <taxon>Pleosporales</taxon>
        <taxon>Massarineae</taxon>
        <taxon>Trematosphaeriaceae</taxon>
        <taxon>Trematosphaeria</taxon>
    </lineage>
</organism>
<keyword evidence="1" id="KW-0732">Signal</keyword>
<name>A0A6A6I8B5_9PLEO</name>
<keyword evidence="3" id="KW-1185">Reference proteome</keyword>
<feature type="chain" id="PRO_5025531138" evidence="1">
    <location>
        <begin position="18"/>
        <end position="72"/>
    </location>
</feature>
<protein>
    <submittedName>
        <fullName evidence="2">Uncharacterized protein</fullName>
    </submittedName>
</protein>
<accession>A0A6A6I8B5</accession>
<dbReference type="GeneID" id="54582775"/>
<feature type="signal peptide" evidence="1">
    <location>
        <begin position="1"/>
        <end position="17"/>
    </location>
</feature>
<sequence>MLLSLFLCLLTTTTSLALPLHLTPRDGQACTYYGQTIWENNQCFYCYQRMLCPLRCGTVLVKSSVDPSVCGH</sequence>
<gene>
    <name evidence="2" type="ORF">BU26DRAFT_521062</name>
</gene>
<reference evidence="2" key="1">
    <citation type="journal article" date="2020" name="Stud. Mycol.">
        <title>101 Dothideomycetes genomes: a test case for predicting lifestyles and emergence of pathogens.</title>
        <authorList>
            <person name="Haridas S."/>
            <person name="Albert R."/>
            <person name="Binder M."/>
            <person name="Bloem J."/>
            <person name="Labutti K."/>
            <person name="Salamov A."/>
            <person name="Andreopoulos B."/>
            <person name="Baker S."/>
            <person name="Barry K."/>
            <person name="Bills G."/>
            <person name="Bluhm B."/>
            <person name="Cannon C."/>
            <person name="Castanera R."/>
            <person name="Culley D."/>
            <person name="Daum C."/>
            <person name="Ezra D."/>
            <person name="Gonzalez J."/>
            <person name="Henrissat B."/>
            <person name="Kuo A."/>
            <person name="Liang C."/>
            <person name="Lipzen A."/>
            <person name="Lutzoni F."/>
            <person name="Magnuson J."/>
            <person name="Mondo S."/>
            <person name="Nolan M."/>
            <person name="Ohm R."/>
            <person name="Pangilinan J."/>
            <person name="Park H.-J."/>
            <person name="Ramirez L."/>
            <person name="Alfaro M."/>
            <person name="Sun H."/>
            <person name="Tritt A."/>
            <person name="Yoshinaga Y."/>
            <person name="Zwiers L.-H."/>
            <person name="Turgeon B."/>
            <person name="Goodwin S."/>
            <person name="Spatafora J."/>
            <person name="Crous P."/>
            <person name="Grigoriev I."/>
        </authorList>
    </citation>
    <scope>NUCLEOTIDE SEQUENCE</scope>
    <source>
        <strain evidence="2">CBS 122368</strain>
    </source>
</reference>
<dbReference type="Proteomes" id="UP000800094">
    <property type="component" value="Unassembled WGS sequence"/>
</dbReference>
<evidence type="ECO:0000256" key="1">
    <source>
        <dbReference type="SAM" id="SignalP"/>
    </source>
</evidence>
<proteinExistence type="predicted"/>
<dbReference type="AlphaFoldDB" id="A0A6A6I8B5"/>
<evidence type="ECO:0000313" key="2">
    <source>
        <dbReference type="EMBL" id="KAF2246611.1"/>
    </source>
</evidence>
<evidence type="ECO:0000313" key="3">
    <source>
        <dbReference type="Proteomes" id="UP000800094"/>
    </source>
</evidence>
<dbReference type="EMBL" id="ML987198">
    <property type="protein sequence ID" value="KAF2246611.1"/>
    <property type="molecule type" value="Genomic_DNA"/>
</dbReference>